<dbReference type="Gene3D" id="4.10.1000.10">
    <property type="entry name" value="Zinc finger, CCCH-type"/>
    <property type="match status" value="1"/>
</dbReference>
<feature type="domain" description="C3H1-type" evidence="12">
    <location>
        <begin position="47"/>
        <end position="74"/>
    </location>
</feature>
<keyword evidence="14" id="KW-1185">Reference proteome</keyword>
<organism evidence="13 14">
    <name type="scientific">Octopus vulgaris</name>
    <name type="common">Common octopus</name>
    <dbReference type="NCBI Taxonomy" id="6645"/>
    <lineage>
        <taxon>Eukaryota</taxon>
        <taxon>Metazoa</taxon>
        <taxon>Spiralia</taxon>
        <taxon>Lophotrochozoa</taxon>
        <taxon>Mollusca</taxon>
        <taxon>Cephalopoda</taxon>
        <taxon>Coleoidea</taxon>
        <taxon>Octopodiformes</taxon>
        <taxon>Octopoda</taxon>
        <taxon>Incirrata</taxon>
        <taxon>Octopodidae</taxon>
        <taxon>Octopus</taxon>
    </lineage>
</organism>
<evidence type="ECO:0000256" key="8">
    <source>
        <dbReference type="ARBA" id="ARBA00022833"/>
    </source>
</evidence>
<evidence type="ECO:0000256" key="4">
    <source>
        <dbReference type="ARBA" id="ARBA00022723"/>
    </source>
</evidence>
<dbReference type="AlphaFoldDB" id="A0AA36C2B9"/>
<dbReference type="InterPro" id="IPR017907">
    <property type="entry name" value="Znf_RING_CS"/>
</dbReference>
<feature type="zinc finger region" description="C3H1-type" evidence="9">
    <location>
        <begin position="423"/>
        <end position="452"/>
    </location>
</feature>
<evidence type="ECO:0000256" key="5">
    <source>
        <dbReference type="ARBA" id="ARBA00022737"/>
    </source>
</evidence>
<feature type="compositionally biased region" description="Low complexity" evidence="10">
    <location>
        <begin position="596"/>
        <end position="628"/>
    </location>
</feature>
<dbReference type="InterPro" id="IPR001841">
    <property type="entry name" value="Znf_RING"/>
</dbReference>
<dbReference type="EMBL" id="OX597843">
    <property type="protein sequence ID" value="CAI9744257.1"/>
    <property type="molecule type" value="Genomic_DNA"/>
</dbReference>
<evidence type="ECO:0000259" key="12">
    <source>
        <dbReference type="PROSITE" id="PS50103"/>
    </source>
</evidence>
<dbReference type="SUPFAM" id="SSF90229">
    <property type="entry name" value="CCCH zinc finger"/>
    <property type="match status" value="2"/>
</dbReference>
<dbReference type="GO" id="GO:0061630">
    <property type="term" value="F:ubiquitin protein ligase activity"/>
    <property type="evidence" value="ECO:0007669"/>
    <property type="project" value="UniProtKB-EC"/>
</dbReference>
<evidence type="ECO:0000256" key="9">
    <source>
        <dbReference type="PROSITE-ProRule" id="PRU00723"/>
    </source>
</evidence>
<dbReference type="PANTHER" id="PTHR11224">
    <property type="entry name" value="MAKORIN-RELATED"/>
    <property type="match status" value="1"/>
</dbReference>
<feature type="domain" description="C3H1-type" evidence="12">
    <location>
        <begin position="18"/>
        <end position="45"/>
    </location>
</feature>
<keyword evidence="8 9" id="KW-0862">Zinc</keyword>
<dbReference type="PROSITE" id="PS50103">
    <property type="entry name" value="ZF_C3H1"/>
    <property type="match status" value="4"/>
</dbReference>
<feature type="domain" description="C3H1-type" evidence="12">
    <location>
        <begin position="423"/>
        <end position="452"/>
    </location>
</feature>
<feature type="region of interest" description="Disordered" evidence="10">
    <location>
        <begin position="545"/>
        <end position="717"/>
    </location>
</feature>
<keyword evidence="3" id="KW-0808">Transferase</keyword>
<evidence type="ECO:0000256" key="2">
    <source>
        <dbReference type="ARBA" id="ARBA00012483"/>
    </source>
</evidence>
<evidence type="ECO:0000313" key="14">
    <source>
        <dbReference type="Proteomes" id="UP001162480"/>
    </source>
</evidence>
<dbReference type="EC" id="2.3.2.27" evidence="2"/>
<accession>A0AA36C2B9</accession>
<proteinExistence type="predicted"/>
<name>A0AA36C2B9_OCTVU</name>
<evidence type="ECO:0000313" key="13">
    <source>
        <dbReference type="EMBL" id="CAI9744257.1"/>
    </source>
</evidence>
<protein>
    <recommendedName>
        <fullName evidence="2">RING-type E3 ubiquitin transferase</fullName>
        <ecNumber evidence="2">2.3.2.27</ecNumber>
    </recommendedName>
</protein>
<keyword evidence="4 9" id="KW-0479">Metal-binding</keyword>
<feature type="domain" description="C3H1-type" evidence="12">
    <location>
        <begin position="269"/>
        <end position="296"/>
    </location>
</feature>
<feature type="zinc finger region" description="C3H1-type" evidence="9">
    <location>
        <begin position="269"/>
        <end position="296"/>
    </location>
</feature>
<feature type="compositionally biased region" description="Basic and acidic residues" evidence="10">
    <location>
        <begin position="698"/>
        <end position="717"/>
    </location>
</feature>
<comment type="catalytic activity">
    <reaction evidence="1">
        <text>S-ubiquitinyl-[E2 ubiquitin-conjugating enzyme]-L-cysteine + [acceptor protein]-L-lysine = [E2 ubiquitin-conjugating enzyme]-L-cysteine + N(6)-ubiquitinyl-[acceptor protein]-L-lysine.</text>
        <dbReference type="EC" id="2.3.2.27"/>
    </reaction>
</comment>
<evidence type="ECO:0000256" key="10">
    <source>
        <dbReference type="SAM" id="MobiDB-lite"/>
    </source>
</evidence>
<keyword evidence="5" id="KW-0677">Repeat</keyword>
<dbReference type="SUPFAM" id="SSF57850">
    <property type="entry name" value="RING/U-box"/>
    <property type="match status" value="1"/>
</dbReference>
<dbReference type="GO" id="GO:0008270">
    <property type="term" value="F:zinc ion binding"/>
    <property type="evidence" value="ECO:0007669"/>
    <property type="project" value="UniProtKB-KW"/>
</dbReference>
<dbReference type="Proteomes" id="UP001162480">
    <property type="component" value="Chromosome 30"/>
</dbReference>
<evidence type="ECO:0000256" key="1">
    <source>
        <dbReference type="ARBA" id="ARBA00000900"/>
    </source>
</evidence>
<feature type="zinc finger region" description="C3H1-type" evidence="9">
    <location>
        <begin position="18"/>
        <end position="45"/>
    </location>
</feature>
<dbReference type="InterPro" id="IPR000571">
    <property type="entry name" value="Znf_CCCH"/>
</dbReference>
<dbReference type="InterPro" id="IPR045072">
    <property type="entry name" value="MKRN-like"/>
</dbReference>
<evidence type="ECO:0000256" key="6">
    <source>
        <dbReference type="ARBA" id="ARBA00022771"/>
    </source>
</evidence>
<sequence>MASAAVVEKSCDAGGAGSNKAVLCKYYINGVCRDGKTCRYSHDQETTPPDMVCRYYLQGCCSYGPMCRYDHVKPKGDNSTVSRPISAQSQTLIKTPTTLKQCVGLAPPPPPSLLPSSPAPATLPSMPHHNTQNGFCRTVKPSSITTDIDWDLDLLGHNSADIASADPNASSFPASRPWSTAPSTSDKVILRGGRIKTKADWAKDSQEFVPRKPIAAPSLTYAQALSAEADGTLAMPPQPFDPGSSETTDHGDCAAPEYTPKFDYPDPIYQEKVLCPYLEHGACPDMENCCYLHGDLCEMCGANVLHPTNMELRKEHETECMRRLEENMEYSFLMAGSKSKECTICMETVLDKKPPDNRFGLLPNCNHTFCLSCIRKWRSSTLDKDVIRSCPQCRISSNFVTPSNVWVEDKEQKDKIINDYKEKMRKKPCKYFDMGRSKCPFGDSCFYKHAYPDGKLASPEKPGSRRHRSDADGTISCISEQLLWEFISEREQAAAVAMEVFDDDFYNMIWTSSDSDDDDDDDDDFTIFTDVNEHFQFMYGVGVVGEVDDDDDDDNSSHGDDADIDESNDDEEDDDDDNDADVENGNDADDDDDDSCNSVGNSISSISSSGGDSCRSSSSSSSSSSSECAGGGGERSSVAASRDGDDGDVGGGVVGGDNKVCGGGGGERRVSVGGGGGRGKGEEVRGEEGVMEESESNCDGRRKGESKDKMKGGSERS</sequence>
<dbReference type="Pfam" id="PF00642">
    <property type="entry name" value="zf-CCCH"/>
    <property type="match status" value="1"/>
</dbReference>
<dbReference type="SMART" id="SM00184">
    <property type="entry name" value="RING"/>
    <property type="match status" value="1"/>
</dbReference>
<reference evidence="13" key="1">
    <citation type="submission" date="2023-08" db="EMBL/GenBank/DDBJ databases">
        <authorList>
            <person name="Alioto T."/>
            <person name="Alioto T."/>
            <person name="Gomez Garrido J."/>
        </authorList>
    </citation>
    <scope>NUCLEOTIDE SEQUENCE</scope>
</reference>
<dbReference type="PANTHER" id="PTHR11224:SF10">
    <property type="entry name" value="IP09428P-RELATED"/>
    <property type="match status" value="1"/>
</dbReference>
<dbReference type="Gene3D" id="3.30.40.10">
    <property type="entry name" value="Zinc/RING finger domain, C3HC4 (zinc finger)"/>
    <property type="match status" value="1"/>
</dbReference>
<feature type="compositionally biased region" description="Acidic residues" evidence="10">
    <location>
        <begin position="562"/>
        <end position="595"/>
    </location>
</feature>
<feature type="domain" description="RING-type" evidence="11">
    <location>
        <begin position="342"/>
        <end position="394"/>
    </location>
</feature>
<feature type="zinc finger region" description="C3H1-type" evidence="9">
    <location>
        <begin position="47"/>
        <end position="74"/>
    </location>
</feature>
<keyword evidence="7" id="KW-0833">Ubl conjugation pathway</keyword>
<dbReference type="InterPro" id="IPR013083">
    <property type="entry name" value="Znf_RING/FYVE/PHD"/>
</dbReference>
<feature type="region of interest" description="Disordered" evidence="10">
    <location>
        <begin position="236"/>
        <end position="256"/>
    </location>
</feature>
<dbReference type="PROSITE" id="PS50089">
    <property type="entry name" value="ZF_RING_2"/>
    <property type="match status" value="1"/>
</dbReference>
<gene>
    <name evidence="13" type="ORF">OCTVUL_1B020788</name>
</gene>
<evidence type="ECO:0000256" key="3">
    <source>
        <dbReference type="ARBA" id="ARBA00022679"/>
    </source>
</evidence>
<evidence type="ECO:0000256" key="7">
    <source>
        <dbReference type="ARBA" id="ARBA00022786"/>
    </source>
</evidence>
<feature type="compositionally biased region" description="Gly residues" evidence="10">
    <location>
        <begin position="649"/>
        <end position="665"/>
    </location>
</feature>
<evidence type="ECO:0000259" key="11">
    <source>
        <dbReference type="PROSITE" id="PS50089"/>
    </source>
</evidence>
<keyword evidence="6 9" id="KW-0863">Zinc-finger</keyword>
<dbReference type="FunFam" id="3.30.40.10:FF:000117">
    <property type="entry name" value="Probable E3 ubiquitin-protein ligase makorin-1"/>
    <property type="match status" value="1"/>
</dbReference>
<dbReference type="SMART" id="SM00356">
    <property type="entry name" value="ZnF_C3H1"/>
    <property type="match status" value="4"/>
</dbReference>
<dbReference type="CDD" id="cd16521">
    <property type="entry name" value="RING-HC_MKRN"/>
    <property type="match status" value="1"/>
</dbReference>
<dbReference type="PROSITE" id="PS00518">
    <property type="entry name" value="ZF_RING_1"/>
    <property type="match status" value="1"/>
</dbReference>
<dbReference type="InterPro" id="IPR036855">
    <property type="entry name" value="Znf_CCCH_sf"/>
</dbReference>
<feature type="compositionally biased region" description="Basic and acidic residues" evidence="10">
    <location>
        <begin position="679"/>
        <end position="688"/>
    </location>
</feature>
<dbReference type="GO" id="GO:0000209">
    <property type="term" value="P:protein polyubiquitination"/>
    <property type="evidence" value="ECO:0007669"/>
    <property type="project" value="InterPro"/>
</dbReference>
<dbReference type="Pfam" id="PF13639">
    <property type="entry name" value="zf-RING_2"/>
    <property type="match status" value="1"/>
</dbReference>